<dbReference type="SUPFAM" id="SSF52980">
    <property type="entry name" value="Restriction endonuclease-like"/>
    <property type="match status" value="1"/>
</dbReference>
<evidence type="ECO:0000313" key="3">
    <source>
        <dbReference type="EMBL" id="CAA6804658.1"/>
    </source>
</evidence>
<dbReference type="Pfam" id="PF04471">
    <property type="entry name" value="Mrr_cat"/>
    <property type="match status" value="1"/>
</dbReference>
<dbReference type="InterPro" id="IPR011856">
    <property type="entry name" value="tRNA_endonuc-like_dom_sf"/>
</dbReference>
<dbReference type="InterPro" id="IPR011335">
    <property type="entry name" value="Restrct_endonuc-II-like"/>
</dbReference>
<dbReference type="Gene3D" id="3.40.1350.10">
    <property type="match status" value="1"/>
</dbReference>
<evidence type="ECO:0000256" key="1">
    <source>
        <dbReference type="SAM" id="Phobius"/>
    </source>
</evidence>
<dbReference type="PANTHER" id="PTHR28133">
    <property type="entry name" value="REQUIRED FOR RESPIRATORY GROWTH PROTEIN 7, MITOCHONDRIAL"/>
    <property type="match status" value="1"/>
</dbReference>
<keyword evidence="1" id="KW-0472">Membrane</keyword>
<organism evidence="3">
    <name type="scientific">uncultured Campylobacterales bacterium</name>
    <dbReference type="NCBI Taxonomy" id="352960"/>
    <lineage>
        <taxon>Bacteria</taxon>
        <taxon>Pseudomonadati</taxon>
        <taxon>Campylobacterota</taxon>
        <taxon>Epsilonproteobacteria</taxon>
        <taxon>Campylobacterales</taxon>
        <taxon>environmental samples</taxon>
    </lineage>
</organism>
<dbReference type="InterPro" id="IPR018828">
    <property type="entry name" value="RRG7"/>
</dbReference>
<dbReference type="GO" id="GO:0003677">
    <property type="term" value="F:DNA binding"/>
    <property type="evidence" value="ECO:0007669"/>
    <property type="project" value="InterPro"/>
</dbReference>
<dbReference type="AlphaFoldDB" id="A0A6S6SH24"/>
<reference evidence="3" key="1">
    <citation type="submission" date="2020-01" db="EMBL/GenBank/DDBJ databases">
        <authorList>
            <person name="Meier V. D."/>
            <person name="Meier V D."/>
        </authorList>
    </citation>
    <scope>NUCLEOTIDE SEQUENCE</scope>
    <source>
        <strain evidence="3">HLG_WM_MAG_12</strain>
    </source>
</reference>
<dbReference type="EMBL" id="CACVAW010000014">
    <property type="protein sequence ID" value="CAA6804658.1"/>
    <property type="molecule type" value="Genomic_DNA"/>
</dbReference>
<dbReference type="PANTHER" id="PTHR28133:SF1">
    <property type="entry name" value="REQUIRED FOR RESPIRATORY GROWTH PROTEIN 7, MITOCHONDRIAL"/>
    <property type="match status" value="1"/>
</dbReference>
<feature type="transmembrane region" description="Helical" evidence="1">
    <location>
        <begin position="6"/>
        <end position="23"/>
    </location>
</feature>
<feature type="domain" description="Restriction endonuclease type IV Mrr" evidence="2">
    <location>
        <begin position="66"/>
        <end position="135"/>
    </location>
</feature>
<keyword evidence="1" id="KW-1133">Transmembrane helix</keyword>
<evidence type="ECO:0000259" key="2">
    <source>
        <dbReference type="Pfam" id="PF04471"/>
    </source>
</evidence>
<keyword evidence="1" id="KW-0812">Transmembrane</keyword>
<proteinExistence type="predicted"/>
<dbReference type="GO" id="GO:0009307">
    <property type="term" value="P:DNA restriction-modification system"/>
    <property type="evidence" value="ECO:0007669"/>
    <property type="project" value="InterPro"/>
</dbReference>
<dbReference type="GO" id="GO:0004519">
    <property type="term" value="F:endonuclease activity"/>
    <property type="evidence" value="ECO:0007669"/>
    <property type="project" value="InterPro"/>
</dbReference>
<protein>
    <recommendedName>
        <fullName evidence="2">Restriction endonuclease type IV Mrr domain-containing protein</fullName>
    </recommendedName>
</protein>
<name>A0A6S6SH24_9BACT</name>
<dbReference type="InterPro" id="IPR007560">
    <property type="entry name" value="Restrct_endonuc_IV_Mrr"/>
</dbReference>
<gene>
    <name evidence="3" type="ORF">HELGO_WM33348</name>
</gene>
<sequence length="178" mass="20891">MVYFLLGVIVIIAIAMSIIVFKVKEIEKEKTKTTFVKKQNIGSINGYGNITKPKKKIDYKKNIERGKKFEEKVLKYYSELGYEVKENGKKRFQDKGIDIIATIHNKTTLIQCKDWETYKFGEKNFKEFIGSCEAYVNTNNLNKENMKYIFVASKNNITKQGMKFIIENRHLFEFKVIN</sequence>
<accession>A0A6S6SH24</accession>